<feature type="region of interest" description="Disordered" evidence="1">
    <location>
        <begin position="38"/>
        <end position="72"/>
    </location>
</feature>
<evidence type="ECO:0000313" key="4">
    <source>
        <dbReference type="Proteomes" id="UP001172728"/>
    </source>
</evidence>
<feature type="chain" id="PRO_5046234213" evidence="2">
    <location>
        <begin position="36"/>
        <end position="402"/>
    </location>
</feature>
<dbReference type="EMBL" id="JAUHPW010000009">
    <property type="protein sequence ID" value="MDN4476495.1"/>
    <property type="molecule type" value="Genomic_DNA"/>
</dbReference>
<feature type="compositionally biased region" description="Polar residues" evidence="1">
    <location>
        <begin position="41"/>
        <end position="65"/>
    </location>
</feature>
<comment type="caution">
    <text evidence="3">The sequence shown here is derived from an EMBL/GenBank/DDBJ whole genome shotgun (WGS) entry which is preliminary data.</text>
</comment>
<evidence type="ECO:0000313" key="3">
    <source>
        <dbReference type="EMBL" id="MDN4476495.1"/>
    </source>
</evidence>
<dbReference type="PROSITE" id="PS51257">
    <property type="entry name" value="PROKAR_LIPOPROTEIN"/>
    <property type="match status" value="1"/>
</dbReference>
<keyword evidence="2" id="KW-0732">Signal</keyword>
<sequence length="402" mass="41962">MEATRTHGHSQVRTHGSRTLAATAALLTLLAGCTAADGGAETSTSGAPASSANTDAGDTSPSAGASTADGADVRIVTDESGRISMLAPVGWEVDGRPRPQGDGAAYVPSLIVWPDINEFVYSNEFDGAYGTFESSGVSVRLLDTVQEDYSYRVEQEAESWRGCEMTGPPVSHVDGDFYGATVDLACTRWDDTAADDTTLWVFRGPPDRVGAAAALRFTEEESRDGLKSTVWESIRIAMQAYDAMSSELGTPTSFTSVTDDSGRISLSVPAGWEVDGVPGAASDDGGSAPALVAAPDIEAFLSTTTAPGVSVELRPDSMTIDHLAASESDLAGDCEAAEPTPSYDDGHLLNVSAEYSCDGSHTVQAAVMSHHDVKAKVVIRGTADVWDADIPSQIWATIALTD</sequence>
<keyword evidence="4" id="KW-1185">Reference proteome</keyword>
<accession>A0ABT8GBH6</accession>
<dbReference type="Proteomes" id="UP001172728">
    <property type="component" value="Unassembled WGS sequence"/>
</dbReference>
<organism evidence="3 4">
    <name type="scientific">Demequina litoralis</name>
    <dbReference type="NCBI Taxonomy" id="3051660"/>
    <lineage>
        <taxon>Bacteria</taxon>
        <taxon>Bacillati</taxon>
        <taxon>Actinomycetota</taxon>
        <taxon>Actinomycetes</taxon>
        <taxon>Micrococcales</taxon>
        <taxon>Demequinaceae</taxon>
        <taxon>Demequina</taxon>
    </lineage>
</organism>
<name>A0ABT8GBH6_9MICO</name>
<evidence type="ECO:0000256" key="2">
    <source>
        <dbReference type="SAM" id="SignalP"/>
    </source>
</evidence>
<dbReference type="RefSeq" id="WP_301134851.1">
    <property type="nucleotide sequence ID" value="NZ_JAUHPW010000009.1"/>
</dbReference>
<proteinExistence type="predicted"/>
<protein>
    <submittedName>
        <fullName evidence="3">Uncharacterized protein</fullName>
    </submittedName>
</protein>
<gene>
    <name evidence="3" type="ORF">QQX09_11580</name>
</gene>
<evidence type="ECO:0000256" key="1">
    <source>
        <dbReference type="SAM" id="MobiDB-lite"/>
    </source>
</evidence>
<feature type="signal peptide" evidence="2">
    <location>
        <begin position="1"/>
        <end position="35"/>
    </location>
</feature>
<reference evidence="3" key="1">
    <citation type="submission" date="2023-06" db="EMBL/GenBank/DDBJ databases">
        <title>Sysu t00192.</title>
        <authorList>
            <person name="Gao L."/>
            <person name="Fang B.-Z."/>
            <person name="Li W.-J."/>
        </authorList>
    </citation>
    <scope>NUCLEOTIDE SEQUENCE</scope>
    <source>
        <strain evidence="3">SYSU T00192</strain>
    </source>
</reference>